<organism evidence="2 3">
    <name type="scientific">Albugo candida</name>
    <dbReference type="NCBI Taxonomy" id="65357"/>
    <lineage>
        <taxon>Eukaryota</taxon>
        <taxon>Sar</taxon>
        <taxon>Stramenopiles</taxon>
        <taxon>Oomycota</taxon>
        <taxon>Peronosporomycetes</taxon>
        <taxon>Albuginales</taxon>
        <taxon>Albuginaceae</taxon>
        <taxon>Albugo</taxon>
    </lineage>
</organism>
<evidence type="ECO:0000256" key="1">
    <source>
        <dbReference type="SAM" id="MobiDB-lite"/>
    </source>
</evidence>
<feature type="compositionally biased region" description="Basic and acidic residues" evidence="1">
    <location>
        <begin position="263"/>
        <end position="274"/>
    </location>
</feature>
<proteinExistence type="predicted"/>
<dbReference type="EMBL" id="CAIX01000571">
    <property type="protein sequence ID" value="CCI11153.1"/>
    <property type="molecule type" value="Genomic_DNA"/>
</dbReference>
<gene>
    <name evidence="2" type="ORF">BN9_124610</name>
</gene>
<dbReference type="Gene3D" id="3.30.40.10">
    <property type="entry name" value="Zinc/RING finger domain, C3HC4 (zinc finger)"/>
    <property type="match status" value="1"/>
</dbReference>
<feature type="region of interest" description="Disordered" evidence="1">
    <location>
        <begin position="60"/>
        <end position="114"/>
    </location>
</feature>
<reference evidence="2 3" key="1">
    <citation type="submission" date="2012-05" db="EMBL/GenBank/DDBJ databases">
        <title>Recombination and specialization in a pathogen metapopulation.</title>
        <authorList>
            <person name="Gardiner A."/>
            <person name="Kemen E."/>
            <person name="Schultz-Larsen T."/>
            <person name="MacLean D."/>
            <person name="Van Oosterhout C."/>
            <person name="Jones J.D.G."/>
        </authorList>
    </citation>
    <scope>NUCLEOTIDE SEQUENCE [LARGE SCALE GENOMIC DNA]</scope>
    <source>
        <strain evidence="2 3">Ac Nc2</strain>
    </source>
</reference>
<dbReference type="STRING" id="65357.A0A024FVG2"/>
<dbReference type="InParanoid" id="A0A024FVG2"/>
<feature type="compositionally biased region" description="Basic residues" evidence="1">
    <location>
        <begin position="139"/>
        <end position="158"/>
    </location>
</feature>
<feature type="region of interest" description="Disordered" evidence="1">
    <location>
        <begin position="1"/>
        <end position="25"/>
    </location>
</feature>
<protein>
    <recommendedName>
        <fullName evidence="4">Zinc finger PHD-type domain-containing protein</fullName>
    </recommendedName>
</protein>
<dbReference type="InterPro" id="IPR013083">
    <property type="entry name" value="Znf_RING/FYVE/PHD"/>
</dbReference>
<comment type="caution">
    <text evidence="2">The sequence shown here is derived from an EMBL/GenBank/DDBJ whole genome shotgun (WGS) entry which is preliminary data.</text>
</comment>
<feature type="region of interest" description="Disordered" evidence="1">
    <location>
        <begin position="128"/>
        <end position="167"/>
    </location>
</feature>
<evidence type="ECO:0008006" key="4">
    <source>
        <dbReference type="Google" id="ProtNLM"/>
    </source>
</evidence>
<dbReference type="AlphaFoldDB" id="A0A024FVG2"/>
<accession>A0A024FVG2</accession>
<name>A0A024FVG2_9STRA</name>
<keyword evidence="3" id="KW-1185">Reference proteome</keyword>
<feature type="compositionally biased region" description="Polar residues" evidence="1">
    <location>
        <begin position="1"/>
        <end position="14"/>
    </location>
</feature>
<sequence length="319" mass="35987">MTSNIETQESSCTSAPPAAGTEPSTVTMCNECYLRTERGELLERKRLDRYRKRRDKELRAKKLVAKQQRDEKRQQKLQQQLLRKAQRGQDTMNEVHEDAVEPNGDWDAGKNAPDIRNEQEGKILALSQSIPQCSAHQSQRTRKADRKKKSKKAKRKRKYYSESEDEEVYSNKSISPLLIPTTSLRNGDLDFEQKHRSGLGLRPSSNRSKGSSATLLEAQTCASPLSRPKRTQSSACIESAENLTSSLGTPKNKRANRSSTTVKNERPSIEPSRENELRSIGQYCPVCNQVYEDDDAASFVCCDSCEMWVHSACDADLTP</sequence>
<feature type="region of interest" description="Disordered" evidence="1">
    <location>
        <begin position="219"/>
        <end position="274"/>
    </location>
</feature>
<evidence type="ECO:0000313" key="3">
    <source>
        <dbReference type="Proteomes" id="UP000053237"/>
    </source>
</evidence>
<feature type="compositionally biased region" description="Polar residues" evidence="1">
    <location>
        <begin position="231"/>
        <end position="249"/>
    </location>
</feature>
<evidence type="ECO:0000313" key="2">
    <source>
        <dbReference type="EMBL" id="CCI11153.1"/>
    </source>
</evidence>
<dbReference type="SUPFAM" id="SSF57903">
    <property type="entry name" value="FYVE/PHD zinc finger"/>
    <property type="match status" value="1"/>
</dbReference>
<dbReference type="OrthoDB" id="787137at2759"/>
<dbReference type="Proteomes" id="UP000053237">
    <property type="component" value="Unassembled WGS sequence"/>
</dbReference>
<feature type="compositionally biased region" description="Polar residues" evidence="1">
    <location>
        <begin position="128"/>
        <end position="138"/>
    </location>
</feature>
<dbReference type="InterPro" id="IPR011011">
    <property type="entry name" value="Znf_FYVE_PHD"/>
</dbReference>